<reference evidence="3" key="3">
    <citation type="submission" date="2023-04" db="EMBL/GenBank/DDBJ databases">
        <title>WGS assembly of Eucalyptus grandis.</title>
        <authorList>
            <person name="Myburg A."/>
            <person name="Grattapaglia D."/>
            <person name="Tuskan G."/>
            <person name="Hellsten U."/>
            <person name="Hayes R."/>
            <person name="Grimwood J."/>
            <person name="Jenkins J."/>
            <person name="Lindquist E."/>
            <person name="Tice H."/>
            <person name="Bauer D."/>
            <person name="Goodstein D."/>
            <person name="Dubchak I."/>
            <person name="Poliakov A."/>
            <person name="Mizrachi E."/>
            <person name="Kullan A."/>
            <person name="Hussey S."/>
            <person name="Pinard D."/>
            <person name="Van D."/>
            <person name="Singh P."/>
            <person name="Van J."/>
            <person name="Silva-Junior O."/>
            <person name="Togawa R."/>
            <person name="Pappas M."/>
            <person name="Faria D."/>
            <person name="Sansaloni C."/>
            <person name="Petroli C."/>
            <person name="Yang X."/>
            <person name="Ranjan P."/>
            <person name="Tschaplinski T."/>
            <person name="Ye C."/>
            <person name="Li T."/>
            <person name="Sterck L."/>
            <person name="Vanneste K."/>
            <person name="Murat F."/>
            <person name="Soler M."/>
            <person name="Clemente H."/>
            <person name="Saidi N."/>
            <person name="Cassan-Wang H."/>
            <person name="Dunand C."/>
            <person name="Hefer C."/>
            <person name="Bornberg-Bauer E."/>
            <person name="Kersting A."/>
            <person name="Vining K."/>
            <person name="Amarasinghe V."/>
            <person name="Ranik M."/>
            <person name="Naithani S."/>
            <person name="Elser J."/>
            <person name="Boyd A."/>
            <person name="Liston A."/>
            <person name="Spatafora J."/>
            <person name="Dharmwardhana P."/>
            <person name="Raja R."/>
            <person name="Sullivan C."/>
            <person name="Romanel E."/>
            <person name="Alves-Ferreira M."/>
            <person name="Kulheim C."/>
            <person name="Foley W."/>
            <person name="Carocha V."/>
            <person name="Paiva J."/>
            <person name="Kudrna D."/>
            <person name="Brommonschenkel S."/>
            <person name="Pasquali G."/>
            <person name="Byrne M."/>
            <person name="Rigault P."/>
            <person name="Tibbits J."/>
            <person name="Spokevicius A."/>
            <person name="Jones R."/>
            <person name="Steane D."/>
            <person name="Vaillancourt R."/>
            <person name="Potts B."/>
            <person name="Joubert F."/>
            <person name="Barry K."/>
            <person name="Pappas G."/>
            <person name="Strauss S."/>
            <person name="Jaiswal P."/>
            <person name="Grima-Pettenati J."/>
            <person name="Salse J."/>
            <person name="Van D."/>
            <person name="Rokhsar D."/>
            <person name="Schmutz J."/>
        </authorList>
    </citation>
    <scope>NUCLEOTIDE SEQUENCE</scope>
    <source>
        <tissue evidence="3">Leaf extractions</tissue>
    </source>
</reference>
<evidence type="ECO:0000313" key="4">
    <source>
        <dbReference type="EMBL" id="KCW45090.1"/>
    </source>
</evidence>
<evidence type="ECO:0000313" key="5">
    <source>
        <dbReference type="Proteomes" id="UP000030711"/>
    </source>
</evidence>
<feature type="compositionally biased region" description="Pro residues" evidence="1">
    <location>
        <begin position="66"/>
        <end position="78"/>
    </location>
</feature>
<dbReference type="GO" id="GO:0005886">
    <property type="term" value="C:plasma membrane"/>
    <property type="evidence" value="ECO:0000318"/>
    <property type="project" value="GO_Central"/>
</dbReference>
<dbReference type="PANTHER" id="PTHR33021">
    <property type="entry name" value="BLUE COPPER PROTEIN"/>
    <property type="match status" value="1"/>
</dbReference>
<sequence length="122" mass="12809">MDDVAKVTKAAYDSCNSTSPISRWTNGPATISLNLSGEHFFISTFDRRCSLGEKLAINVSAASGPAPAPTTTPTPPAASAPTPTTTPTRSPVTYTVGDGVGWNVLVNTTQAYELWAANKTFM</sequence>
<evidence type="ECO:0000256" key="1">
    <source>
        <dbReference type="SAM" id="MobiDB-lite"/>
    </source>
</evidence>
<dbReference type="AlphaFoldDB" id="A0A058ZVM3"/>
<feature type="non-terminal residue" evidence="4">
    <location>
        <position position="122"/>
    </location>
</feature>
<organism evidence="4">
    <name type="scientific">Eucalyptus grandis</name>
    <name type="common">Flooded gum</name>
    <dbReference type="NCBI Taxonomy" id="71139"/>
    <lineage>
        <taxon>Eukaryota</taxon>
        <taxon>Viridiplantae</taxon>
        <taxon>Streptophyta</taxon>
        <taxon>Embryophyta</taxon>
        <taxon>Tracheophyta</taxon>
        <taxon>Spermatophyta</taxon>
        <taxon>Magnoliopsida</taxon>
        <taxon>eudicotyledons</taxon>
        <taxon>Gunneridae</taxon>
        <taxon>Pentapetalae</taxon>
        <taxon>rosids</taxon>
        <taxon>malvids</taxon>
        <taxon>Myrtales</taxon>
        <taxon>Myrtaceae</taxon>
        <taxon>Myrtoideae</taxon>
        <taxon>Eucalypteae</taxon>
        <taxon>Eucalyptus</taxon>
    </lineage>
</organism>
<dbReference type="PANTHER" id="PTHR33021:SF494">
    <property type="entry name" value="BLUE COPPER PROTEIN"/>
    <property type="match status" value="1"/>
</dbReference>
<dbReference type="Proteomes" id="UP000030711">
    <property type="component" value="Unassembled WGS sequence"/>
</dbReference>
<name>A0A058ZVM3_EUCGR</name>
<reference evidence="4" key="1">
    <citation type="submission" date="2013-07" db="EMBL/GenBank/DDBJ databases">
        <title>The genome of Eucalyptus grandis.</title>
        <authorList>
            <person name="Schmutz J."/>
            <person name="Hayes R."/>
            <person name="Myburg A."/>
            <person name="Tuskan G."/>
            <person name="Grattapaglia D."/>
            <person name="Rokhsar D.S."/>
        </authorList>
    </citation>
    <scope>NUCLEOTIDE SEQUENCE</scope>
    <source>
        <tissue evidence="4">Leaf extractions</tissue>
    </source>
</reference>
<dbReference type="STRING" id="71139.A0A058ZVM3"/>
<dbReference type="InterPro" id="IPR003245">
    <property type="entry name" value="Phytocyanin_dom"/>
</dbReference>
<dbReference type="Pfam" id="PF02298">
    <property type="entry name" value="Cu_bind_like"/>
    <property type="match status" value="1"/>
</dbReference>
<gene>
    <name evidence="4" type="ORF">EUGRSUZ_L01305</name>
</gene>
<dbReference type="Gramene" id="KCW45090">
    <property type="protein sequence ID" value="KCW45090"/>
    <property type="gene ID" value="EUGRSUZ_L01305"/>
</dbReference>
<dbReference type="PROSITE" id="PS51485">
    <property type="entry name" value="PHYTOCYANIN"/>
    <property type="match status" value="2"/>
</dbReference>
<feature type="domain" description="Phytocyanin" evidence="2">
    <location>
        <begin position="1"/>
        <end position="61"/>
    </location>
</feature>
<dbReference type="InterPro" id="IPR008972">
    <property type="entry name" value="Cupredoxin"/>
</dbReference>
<feature type="compositionally biased region" description="Low complexity" evidence="1">
    <location>
        <begin position="79"/>
        <end position="91"/>
    </location>
</feature>
<feature type="domain" description="Phytocyanin" evidence="2">
    <location>
        <begin position="92"/>
        <end position="122"/>
    </location>
</feature>
<dbReference type="OMA" id="ICTVANG"/>
<proteinExistence type="predicted"/>
<accession>A0A058ZVM3</accession>
<reference evidence="3" key="4">
    <citation type="submission" date="2023-07" db="EMBL/GenBank/DDBJ databases">
        <authorList>
            <person name="Myburg A.A."/>
            <person name="Grattapaglia D."/>
            <person name="Tuskan G.A."/>
            <person name="Hellsten U."/>
            <person name="Hayes R.D."/>
            <person name="Grimwood J."/>
            <person name="Jenkins J."/>
            <person name="Lindquist E."/>
            <person name="Tice H."/>
            <person name="Bauer D."/>
            <person name="Goodstein D.M."/>
            <person name="Dubchak I."/>
            <person name="Poliakov A."/>
            <person name="Mizrachi E."/>
            <person name="Kullan A.R."/>
            <person name="Hussey S.G."/>
            <person name="Pinard D."/>
            <person name="Van D.M."/>
            <person name="Singh P."/>
            <person name="Van J.I."/>
            <person name="Silva-Junior O.B."/>
            <person name="Togawa R.C."/>
            <person name="Pappas M.R."/>
            <person name="Faria D.A."/>
            <person name="Sansaloni C.P."/>
            <person name="Petroli C.D."/>
            <person name="Yang X."/>
            <person name="Ranjan P."/>
            <person name="Tschaplinski T.J."/>
            <person name="Ye C.Y."/>
            <person name="Li T."/>
            <person name="Sterck L."/>
            <person name="Vanneste K."/>
            <person name="Murat F."/>
            <person name="Soler M."/>
            <person name="Clemente H.S."/>
            <person name="Saidi N."/>
            <person name="Cassan-Wang H."/>
            <person name="Dunand C."/>
            <person name="Hefer C.A."/>
            <person name="Bornberg-Bauer E."/>
            <person name="Kersting A.R."/>
            <person name="Vining K."/>
            <person name="Amarasinghe V."/>
            <person name="Ranik M."/>
            <person name="Naithani S."/>
            <person name="Elser J."/>
            <person name="Boyd A.E."/>
            <person name="Liston A."/>
            <person name="Spatafora J.W."/>
            <person name="Dharmwardhana P."/>
            <person name="Raja R."/>
            <person name="Sullivan C."/>
            <person name="Romanel E."/>
            <person name="Alves-Ferreira M."/>
            <person name="Kulheim C."/>
            <person name="Foley W."/>
            <person name="Carocha V."/>
            <person name="Paiva J."/>
            <person name="Kudrna D."/>
            <person name="Brommonschenkel S.H."/>
            <person name="Pasquali G."/>
            <person name="Byrne M."/>
            <person name="Rigault P."/>
            <person name="Tibbits J."/>
            <person name="Spokevicius A."/>
            <person name="Jones R.C."/>
            <person name="Steane D.A."/>
            <person name="Vaillancourt R.E."/>
            <person name="Potts B.M."/>
            <person name="Joubert F."/>
            <person name="Barry K."/>
            <person name="Pappas G.J."/>
            <person name="Strauss S.H."/>
            <person name="Jaiswal P."/>
            <person name="Grima-Pettenati J."/>
            <person name="Salse J."/>
            <person name="Van D.P."/>
            <person name="Rokhsar D.S."/>
            <person name="Schmutz J."/>
        </authorList>
    </citation>
    <scope>NUCLEOTIDE SEQUENCE</scope>
    <source>
        <tissue evidence="3">Leaf extractions</tissue>
    </source>
</reference>
<dbReference type="InParanoid" id="A0A058ZVM3"/>
<dbReference type="GO" id="GO:0009055">
    <property type="term" value="F:electron transfer activity"/>
    <property type="evidence" value="ECO:0007669"/>
    <property type="project" value="InterPro"/>
</dbReference>
<evidence type="ECO:0000313" key="3">
    <source>
        <dbReference type="EMBL" id="KAK2632630.1"/>
    </source>
</evidence>
<dbReference type="EMBL" id="MU848408">
    <property type="protein sequence ID" value="KAK2632630.1"/>
    <property type="molecule type" value="Genomic_DNA"/>
</dbReference>
<dbReference type="Gene3D" id="2.60.40.420">
    <property type="entry name" value="Cupredoxins - blue copper proteins"/>
    <property type="match status" value="1"/>
</dbReference>
<dbReference type="InterPro" id="IPR039391">
    <property type="entry name" value="Phytocyanin-like"/>
</dbReference>
<reference evidence="3" key="2">
    <citation type="journal article" date="2014" name="Nature">
        <title>The genome of Eucalyptus grandis.</title>
        <authorList>
            <person name="Myburg A.A."/>
            <person name="Grattapaglia D."/>
            <person name="Tuskan G.A."/>
            <person name="Hellsten U."/>
            <person name="Hayes R.D."/>
            <person name="Grimwood J."/>
            <person name="Jenkins J."/>
            <person name="Lindquist E."/>
            <person name="Tice H."/>
            <person name="Bauer D."/>
            <person name="Goodstein D.M."/>
            <person name="Dubchak I."/>
            <person name="Poliakov A."/>
            <person name="Mizrachi E."/>
            <person name="Kullan A.R."/>
            <person name="Hussey S.G."/>
            <person name="Pinard D."/>
            <person name="van der Merwe K."/>
            <person name="Singh P."/>
            <person name="van Jaarsveld I."/>
            <person name="Silva-Junior O.B."/>
            <person name="Togawa R.C."/>
            <person name="Pappas M.R."/>
            <person name="Faria D.A."/>
            <person name="Sansaloni C.P."/>
            <person name="Petroli C.D."/>
            <person name="Yang X."/>
            <person name="Ranjan P."/>
            <person name="Tschaplinski T.J."/>
            <person name="Ye C.Y."/>
            <person name="Li T."/>
            <person name="Sterck L."/>
            <person name="Vanneste K."/>
            <person name="Murat F."/>
            <person name="Soler M."/>
            <person name="Clemente H.S."/>
            <person name="Saidi N."/>
            <person name="Cassan-Wang H."/>
            <person name="Dunand C."/>
            <person name="Hefer C.A."/>
            <person name="Bornberg-Bauer E."/>
            <person name="Kersting A.R."/>
            <person name="Vining K."/>
            <person name="Amarasinghe V."/>
            <person name="Ranik M."/>
            <person name="Naithani S."/>
            <person name="Elser J."/>
            <person name="Boyd A.E."/>
            <person name="Liston A."/>
            <person name="Spatafora J.W."/>
            <person name="Dharmwardhana P."/>
            <person name="Raja R."/>
            <person name="Sullivan C."/>
            <person name="Romanel E."/>
            <person name="Alves-Ferreira M."/>
            <person name="Kulheim C."/>
            <person name="Foley W."/>
            <person name="Carocha V."/>
            <person name="Paiva J."/>
            <person name="Kudrna D."/>
            <person name="Brommonschenkel S.H."/>
            <person name="Pasquali G."/>
            <person name="Byrne M."/>
            <person name="Rigault P."/>
            <person name="Tibbits J."/>
            <person name="Spokevicius A."/>
            <person name="Jones R.C."/>
            <person name="Steane D.A."/>
            <person name="Vaillancourt R.E."/>
            <person name="Potts B.M."/>
            <person name="Joubert F."/>
            <person name="Barry K."/>
            <person name="Pappas G.J."/>
            <person name="Strauss S.H."/>
            <person name="Jaiswal P."/>
            <person name="Grima-Pettenati J."/>
            <person name="Salse J."/>
            <person name="Van de Peer Y."/>
            <person name="Rokhsar D.S."/>
            <person name="Schmutz J."/>
        </authorList>
    </citation>
    <scope>NUCLEOTIDE SEQUENCE</scope>
    <source>
        <tissue evidence="3">Leaf extractions</tissue>
    </source>
</reference>
<feature type="region of interest" description="Disordered" evidence="1">
    <location>
        <begin position="61"/>
        <end position="91"/>
    </location>
</feature>
<protein>
    <recommendedName>
        <fullName evidence="2">Phytocyanin domain-containing protein</fullName>
    </recommendedName>
</protein>
<dbReference type="SUPFAM" id="SSF49503">
    <property type="entry name" value="Cupredoxins"/>
    <property type="match status" value="1"/>
</dbReference>
<keyword evidence="5" id="KW-1185">Reference proteome</keyword>
<evidence type="ECO:0000259" key="2">
    <source>
        <dbReference type="PROSITE" id="PS51485"/>
    </source>
</evidence>
<dbReference type="eggNOG" id="ENOG502QVXK">
    <property type="taxonomic scope" value="Eukaryota"/>
</dbReference>
<dbReference type="EMBL" id="KK198924">
    <property type="protein sequence ID" value="KCW45090.1"/>
    <property type="molecule type" value="Genomic_DNA"/>
</dbReference>